<dbReference type="Pfam" id="PF00643">
    <property type="entry name" value="zf-B_box"/>
    <property type="match status" value="2"/>
</dbReference>
<sequence length="197" mass="22391">MLVIVLKYLLPVSGPPHNEMEQVAVSKCDTCKKDIAKVFCYECHQFLCQSCKSIHEKFPATKRHTITDSHSIDRSTLIQKLVCEHHNVEFSYYCRDCECLICAQCVTSVHTGHSITNIAEVAGKAREVVKKRLQQIKDNIKSLSDLIEDFKTTKQTDIQTGTDNFIKEVNEVSQDLIRLIESIAEINLTHASDFFLS</sequence>
<dbReference type="PANTHER" id="PTHR25462">
    <property type="entry name" value="BONUS, ISOFORM C-RELATED"/>
    <property type="match status" value="1"/>
</dbReference>
<keyword evidence="2" id="KW-0175">Coiled coil</keyword>
<dbReference type="SUPFAM" id="SSF57845">
    <property type="entry name" value="B-box zinc-binding domain"/>
    <property type="match status" value="1"/>
</dbReference>
<dbReference type="EMBL" id="CAJPWZ010001257">
    <property type="protein sequence ID" value="CAG2211203.1"/>
    <property type="molecule type" value="Genomic_DNA"/>
</dbReference>
<dbReference type="GO" id="GO:0008270">
    <property type="term" value="F:zinc ion binding"/>
    <property type="evidence" value="ECO:0007669"/>
    <property type="project" value="UniProtKB-KW"/>
</dbReference>
<comment type="caution">
    <text evidence="4">The sequence shown here is derived from an EMBL/GenBank/DDBJ whole genome shotgun (WGS) entry which is preliminary data.</text>
</comment>
<dbReference type="PANTHER" id="PTHR25462:SF296">
    <property type="entry name" value="MEIOTIC P26, ISOFORM F"/>
    <property type="match status" value="1"/>
</dbReference>
<evidence type="ECO:0000313" key="5">
    <source>
        <dbReference type="Proteomes" id="UP000683360"/>
    </source>
</evidence>
<dbReference type="SMART" id="SM00336">
    <property type="entry name" value="BBOX"/>
    <property type="match status" value="2"/>
</dbReference>
<gene>
    <name evidence="4" type="ORF">MEDL_25225</name>
</gene>
<keyword evidence="5" id="KW-1185">Reference proteome</keyword>
<keyword evidence="1" id="KW-0863">Zinc-finger</keyword>
<keyword evidence="1" id="KW-0862">Zinc</keyword>
<protein>
    <recommendedName>
        <fullName evidence="3">B box-type domain-containing protein</fullName>
    </recommendedName>
</protein>
<organism evidence="4 5">
    <name type="scientific">Mytilus edulis</name>
    <name type="common">Blue mussel</name>
    <dbReference type="NCBI Taxonomy" id="6550"/>
    <lineage>
        <taxon>Eukaryota</taxon>
        <taxon>Metazoa</taxon>
        <taxon>Spiralia</taxon>
        <taxon>Lophotrochozoa</taxon>
        <taxon>Mollusca</taxon>
        <taxon>Bivalvia</taxon>
        <taxon>Autobranchia</taxon>
        <taxon>Pteriomorphia</taxon>
        <taxon>Mytilida</taxon>
        <taxon>Mytiloidea</taxon>
        <taxon>Mytilidae</taxon>
        <taxon>Mytilinae</taxon>
        <taxon>Mytilus</taxon>
    </lineage>
</organism>
<reference evidence="4" key="1">
    <citation type="submission" date="2021-03" db="EMBL/GenBank/DDBJ databases">
        <authorList>
            <person name="Bekaert M."/>
        </authorList>
    </citation>
    <scope>NUCLEOTIDE SEQUENCE</scope>
</reference>
<name>A0A8S3RRS2_MYTED</name>
<dbReference type="OrthoDB" id="6134531at2759"/>
<proteinExistence type="predicted"/>
<dbReference type="PROSITE" id="PS50119">
    <property type="entry name" value="ZF_BBOX"/>
    <property type="match status" value="2"/>
</dbReference>
<feature type="coiled-coil region" evidence="2">
    <location>
        <begin position="126"/>
        <end position="153"/>
    </location>
</feature>
<dbReference type="AlphaFoldDB" id="A0A8S3RRS2"/>
<evidence type="ECO:0000256" key="1">
    <source>
        <dbReference type="PROSITE-ProRule" id="PRU00024"/>
    </source>
</evidence>
<dbReference type="CDD" id="cd19757">
    <property type="entry name" value="Bbox1"/>
    <property type="match status" value="1"/>
</dbReference>
<feature type="domain" description="B box-type" evidence="3">
    <location>
        <begin position="78"/>
        <end position="118"/>
    </location>
</feature>
<dbReference type="Gene3D" id="3.30.160.60">
    <property type="entry name" value="Classic Zinc Finger"/>
    <property type="match status" value="1"/>
</dbReference>
<evidence type="ECO:0000313" key="4">
    <source>
        <dbReference type="EMBL" id="CAG2211203.1"/>
    </source>
</evidence>
<dbReference type="Proteomes" id="UP000683360">
    <property type="component" value="Unassembled WGS sequence"/>
</dbReference>
<keyword evidence="1" id="KW-0479">Metal-binding</keyword>
<feature type="domain" description="B box-type" evidence="3">
    <location>
        <begin position="23"/>
        <end position="69"/>
    </location>
</feature>
<evidence type="ECO:0000259" key="3">
    <source>
        <dbReference type="PROSITE" id="PS50119"/>
    </source>
</evidence>
<dbReference type="InterPro" id="IPR047153">
    <property type="entry name" value="TRIM45/56/19-like"/>
</dbReference>
<evidence type="ECO:0000256" key="2">
    <source>
        <dbReference type="SAM" id="Coils"/>
    </source>
</evidence>
<accession>A0A8S3RRS2</accession>
<dbReference type="InterPro" id="IPR000315">
    <property type="entry name" value="Znf_B-box"/>
</dbReference>